<feature type="region of interest" description="Disordered" evidence="7">
    <location>
        <begin position="279"/>
        <end position="314"/>
    </location>
</feature>
<evidence type="ECO:0000256" key="3">
    <source>
        <dbReference type="ARBA" id="ARBA00022723"/>
    </source>
</evidence>
<feature type="compositionally biased region" description="Low complexity" evidence="7">
    <location>
        <begin position="13"/>
        <end position="24"/>
    </location>
</feature>
<protein>
    <recommendedName>
        <fullName evidence="2">RING-type E3 ubiquitin transferase</fullName>
        <ecNumber evidence="2">2.3.2.27</ecNumber>
    </recommendedName>
</protein>
<keyword evidence="5" id="KW-0862">Zinc</keyword>
<feature type="region of interest" description="Disordered" evidence="7">
    <location>
        <begin position="1"/>
        <end position="69"/>
    </location>
</feature>
<dbReference type="OrthoDB" id="8062037at2759"/>
<evidence type="ECO:0000256" key="6">
    <source>
        <dbReference type="PROSITE-ProRule" id="PRU00175"/>
    </source>
</evidence>
<evidence type="ECO:0000256" key="4">
    <source>
        <dbReference type="ARBA" id="ARBA00022771"/>
    </source>
</evidence>
<evidence type="ECO:0000313" key="9">
    <source>
        <dbReference type="EMBL" id="OMO52654.1"/>
    </source>
</evidence>
<evidence type="ECO:0000259" key="8">
    <source>
        <dbReference type="PROSITE" id="PS50089"/>
    </source>
</evidence>
<accession>A0A1R3G3K3</accession>
<dbReference type="CDD" id="cd16454">
    <property type="entry name" value="RING-H2_PA-TM-RING"/>
    <property type="match status" value="1"/>
</dbReference>
<dbReference type="PANTHER" id="PTHR15710:SF242">
    <property type="entry name" value="OS06G0633500 PROTEIN"/>
    <property type="match status" value="1"/>
</dbReference>
<evidence type="ECO:0000256" key="2">
    <source>
        <dbReference type="ARBA" id="ARBA00012483"/>
    </source>
</evidence>
<name>A0A1R3G3K3_COCAP</name>
<dbReference type="AlphaFoldDB" id="A0A1R3G3K3"/>
<evidence type="ECO:0000256" key="5">
    <source>
        <dbReference type="ARBA" id="ARBA00022833"/>
    </source>
</evidence>
<comment type="caution">
    <text evidence="9">The sequence shown here is derived from an EMBL/GenBank/DDBJ whole genome shotgun (WGS) entry which is preliminary data.</text>
</comment>
<proteinExistence type="predicted"/>
<dbReference type="InterPro" id="IPR001841">
    <property type="entry name" value="Znf_RING"/>
</dbReference>
<dbReference type="GO" id="GO:0016567">
    <property type="term" value="P:protein ubiquitination"/>
    <property type="evidence" value="ECO:0007669"/>
    <property type="project" value="TreeGrafter"/>
</dbReference>
<comment type="catalytic activity">
    <reaction evidence="1">
        <text>S-ubiquitinyl-[E2 ubiquitin-conjugating enzyme]-L-cysteine + [acceptor protein]-L-lysine = [E2 ubiquitin-conjugating enzyme]-L-cysteine + N(6)-ubiquitinyl-[acceptor protein]-L-lysine.</text>
        <dbReference type="EC" id="2.3.2.27"/>
    </reaction>
</comment>
<keyword evidence="3" id="KW-0479">Metal-binding</keyword>
<dbReference type="GO" id="GO:0005737">
    <property type="term" value="C:cytoplasm"/>
    <property type="evidence" value="ECO:0007669"/>
    <property type="project" value="TreeGrafter"/>
</dbReference>
<sequence length="314" mass="34775">MPHVAGSDELSTAPSRSNANPNSSRNRKPSPHLASDSMSDMEIGVEQPAENSSRPGSGTGSISKPDELGEGENFQVVDEEQEVVGVNPSPDSEETLVIDLDSESEAPNHQNNLSWVQIGSGMPLSPLFPRLGRAMDRELELFFNFSNTEDLEIDTDYESFLSGYLDNSDYYLELDSDYMDFLERTIYLENDDVLSIDVGETENFTIGSSLAAAKSVVERLVEVKIEKENCGSCCAVCNEEFEEGEKAKQLPCSHRYHGDCIVPWLRIKNTCPLCRHELPTEDEENERRRKRRRRNQGGSAAPPPPPPDVAGSSS</sequence>
<dbReference type="PANTHER" id="PTHR15710">
    <property type="entry name" value="E3 UBIQUITIN-PROTEIN LIGASE PRAJA"/>
    <property type="match status" value="1"/>
</dbReference>
<feature type="compositionally biased region" description="Polar residues" evidence="7">
    <location>
        <begin position="49"/>
        <end position="62"/>
    </location>
</feature>
<gene>
    <name evidence="9" type="ORF">CCACVL1_29139</name>
</gene>
<evidence type="ECO:0000256" key="7">
    <source>
        <dbReference type="SAM" id="MobiDB-lite"/>
    </source>
</evidence>
<dbReference type="SUPFAM" id="SSF57850">
    <property type="entry name" value="RING/U-box"/>
    <property type="match status" value="1"/>
</dbReference>
<keyword evidence="10" id="KW-1185">Reference proteome</keyword>
<dbReference type="SMART" id="SM00184">
    <property type="entry name" value="RING"/>
    <property type="match status" value="1"/>
</dbReference>
<reference evidence="9 10" key="1">
    <citation type="submission" date="2013-09" db="EMBL/GenBank/DDBJ databases">
        <title>Corchorus capsularis genome sequencing.</title>
        <authorList>
            <person name="Alam M."/>
            <person name="Haque M.S."/>
            <person name="Islam M.S."/>
            <person name="Emdad E.M."/>
            <person name="Islam M.M."/>
            <person name="Ahmed B."/>
            <person name="Halim A."/>
            <person name="Hossen Q.M.M."/>
            <person name="Hossain M.Z."/>
            <person name="Ahmed R."/>
            <person name="Khan M.M."/>
            <person name="Islam R."/>
            <person name="Rashid M.M."/>
            <person name="Khan S.A."/>
            <person name="Rahman M.S."/>
            <person name="Alam M."/>
        </authorList>
    </citation>
    <scope>NUCLEOTIDE SEQUENCE [LARGE SCALE GENOMIC DNA]</scope>
    <source>
        <strain evidence="10">cv. CVL-1</strain>
        <tissue evidence="9">Whole seedling</tissue>
    </source>
</reference>
<evidence type="ECO:0000313" key="10">
    <source>
        <dbReference type="Proteomes" id="UP000188268"/>
    </source>
</evidence>
<dbReference type="EC" id="2.3.2.27" evidence="2"/>
<dbReference type="GO" id="GO:0008270">
    <property type="term" value="F:zinc ion binding"/>
    <property type="evidence" value="ECO:0007669"/>
    <property type="project" value="UniProtKB-KW"/>
</dbReference>
<dbReference type="PROSITE" id="PS50089">
    <property type="entry name" value="ZF_RING_2"/>
    <property type="match status" value="1"/>
</dbReference>
<dbReference type="Proteomes" id="UP000188268">
    <property type="component" value="Unassembled WGS sequence"/>
</dbReference>
<organism evidence="9 10">
    <name type="scientific">Corchorus capsularis</name>
    <name type="common">Jute</name>
    <dbReference type="NCBI Taxonomy" id="210143"/>
    <lineage>
        <taxon>Eukaryota</taxon>
        <taxon>Viridiplantae</taxon>
        <taxon>Streptophyta</taxon>
        <taxon>Embryophyta</taxon>
        <taxon>Tracheophyta</taxon>
        <taxon>Spermatophyta</taxon>
        <taxon>Magnoliopsida</taxon>
        <taxon>eudicotyledons</taxon>
        <taxon>Gunneridae</taxon>
        <taxon>Pentapetalae</taxon>
        <taxon>rosids</taxon>
        <taxon>malvids</taxon>
        <taxon>Malvales</taxon>
        <taxon>Malvaceae</taxon>
        <taxon>Grewioideae</taxon>
        <taxon>Apeibeae</taxon>
        <taxon>Corchorus</taxon>
    </lineage>
</organism>
<dbReference type="InterPro" id="IPR013083">
    <property type="entry name" value="Znf_RING/FYVE/PHD"/>
</dbReference>
<evidence type="ECO:0000256" key="1">
    <source>
        <dbReference type="ARBA" id="ARBA00000900"/>
    </source>
</evidence>
<dbReference type="GO" id="GO:0061630">
    <property type="term" value="F:ubiquitin protein ligase activity"/>
    <property type="evidence" value="ECO:0007669"/>
    <property type="project" value="UniProtKB-EC"/>
</dbReference>
<dbReference type="Gramene" id="OMO52654">
    <property type="protein sequence ID" value="OMO52654"/>
    <property type="gene ID" value="CCACVL1_29139"/>
</dbReference>
<feature type="domain" description="RING-type" evidence="8">
    <location>
        <begin position="234"/>
        <end position="275"/>
    </location>
</feature>
<keyword evidence="4 6" id="KW-0863">Zinc-finger</keyword>
<dbReference type="Pfam" id="PF13639">
    <property type="entry name" value="zf-RING_2"/>
    <property type="match status" value="1"/>
</dbReference>
<dbReference type="EMBL" id="AWWV01015470">
    <property type="protein sequence ID" value="OMO52654.1"/>
    <property type="molecule type" value="Genomic_DNA"/>
</dbReference>
<dbReference type="STRING" id="210143.A0A1R3G3K3"/>
<dbReference type="Gene3D" id="3.30.40.10">
    <property type="entry name" value="Zinc/RING finger domain, C3HC4 (zinc finger)"/>
    <property type="match status" value="1"/>
</dbReference>